<dbReference type="InterPro" id="IPR000600">
    <property type="entry name" value="ROK"/>
</dbReference>
<dbReference type="Pfam" id="PF00480">
    <property type="entry name" value="ROK"/>
    <property type="match status" value="1"/>
</dbReference>
<evidence type="ECO:0000256" key="1">
    <source>
        <dbReference type="ARBA" id="ARBA00006479"/>
    </source>
</evidence>
<proteinExistence type="inferred from homology"/>
<comment type="caution">
    <text evidence="2">The sequence shown here is derived from an EMBL/GenBank/DDBJ whole genome shotgun (WGS) entry which is preliminary data.</text>
</comment>
<dbReference type="EMBL" id="BAABFR010000014">
    <property type="protein sequence ID" value="GAA4387846.1"/>
    <property type="molecule type" value="Genomic_DNA"/>
</dbReference>
<dbReference type="PROSITE" id="PS01125">
    <property type="entry name" value="ROK"/>
    <property type="match status" value="1"/>
</dbReference>
<dbReference type="Gene3D" id="3.30.420.40">
    <property type="match status" value="2"/>
</dbReference>
<evidence type="ECO:0000313" key="2">
    <source>
        <dbReference type="EMBL" id="GAA4387846.1"/>
    </source>
</evidence>
<dbReference type="PANTHER" id="PTHR18964:SF149">
    <property type="entry name" value="BIFUNCTIONAL UDP-N-ACETYLGLUCOSAMINE 2-EPIMERASE_N-ACETYLMANNOSAMINE KINASE"/>
    <property type="match status" value="1"/>
</dbReference>
<keyword evidence="3" id="KW-1185">Reference proteome</keyword>
<dbReference type="InterPro" id="IPR049874">
    <property type="entry name" value="ROK_cs"/>
</dbReference>
<dbReference type="InterPro" id="IPR043129">
    <property type="entry name" value="ATPase_NBD"/>
</dbReference>
<dbReference type="Proteomes" id="UP001500635">
    <property type="component" value="Unassembled WGS sequence"/>
</dbReference>
<evidence type="ECO:0000313" key="3">
    <source>
        <dbReference type="Proteomes" id="UP001500635"/>
    </source>
</evidence>
<sequence length="377" mass="39285">MVRERPGITRTAAAAGLGIRSGAATELLARLREGDVVDETPAPAQGRGRPTTILRPHPRGPLVIAAELTVTGWRVGHADIGGEPVIDAQATRLQGDPERVLGDMADAIREIHAHHADRVRAVSLSVAGTISDDRLVQFSSRGWRDVDLSRLTAQLPTDVDLPVLVGNDATLAGLAEARTGSARGVGTVLHLMVGAGIGGALIVGGVPAMGAHGGAGEYGHVPFGDRTRLCPCGAYGCWGLTVDGLALAALLGERPPRNPITYTRRVITRARRTGFDDVARRAFDTVGASLGSGIAGLVNIHDPDMVTLGGLATPLRDAAVTAFDEAYLAGLMAFRKQAPPPVVDGVHGEDGPLRGAAIRGIDHITTADALALWIERR</sequence>
<dbReference type="SUPFAM" id="SSF53067">
    <property type="entry name" value="Actin-like ATPase domain"/>
    <property type="match status" value="1"/>
</dbReference>
<organism evidence="2 3">
    <name type="scientific">Tsukamurella soli</name>
    <dbReference type="NCBI Taxonomy" id="644556"/>
    <lineage>
        <taxon>Bacteria</taxon>
        <taxon>Bacillati</taxon>
        <taxon>Actinomycetota</taxon>
        <taxon>Actinomycetes</taxon>
        <taxon>Mycobacteriales</taxon>
        <taxon>Tsukamurellaceae</taxon>
        <taxon>Tsukamurella</taxon>
    </lineage>
</organism>
<comment type="similarity">
    <text evidence="1">Belongs to the ROK (NagC/XylR) family.</text>
</comment>
<accession>A0ABP8JAL0</accession>
<protein>
    <submittedName>
        <fullName evidence="2">ROK family transcriptional regulator</fullName>
    </submittedName>
</protein>
<reference evidence="3" key="1">
    <citation type="journal article" date="2019" name="Int. J. Syst. Evol. Microbiol.">
        <title>The Global Catalogue of Microorganisms (GCM) 10K type strain sequencing project: providing services to taxonomists for standard genome sequencing and annotation.</title>
        <authorList>
            <consortium name="The Broad Institute Genomics Platform"/>
            <consortium name="The Broad Institute Genome Sequencing Center for Infectious Disease"/>
            <person name="Wu L."/>
            <person name="Ma J."/>
        </authorList>
    </citation>
    <scope>NUCLEOTIDE SEQUENCE [LARGE SCALE GENOMIC DNA]</scope>
    <source>
        <strain evidence="3">JCM 17688</strain>
    </source>
</reference>
<name>A0ABP8JAL0_9ACTN</name>
<gene>
    <name evidence="2" type="ORF">GCM10023147_12800</name>
</gene>
<dbReference type="PANTHER" id="PTHR18964">
    <property type="entry name" value="ROK (REPRESSOR, ORF, KINASE) FAMILY"/>
    <property type="match status" value="1"/>
</dbReference>